<dbReference type="RefSeq" id="WP_380564543.1">
    <property type="nucleotide sequence ID" value="NZ_JBEUKS010000003.1"/>
</dbReference>
<comment type="caution">
    <text evidence="2">The sequence shown here is derived from an EMBL/GenBank/DDBJ whole genome shotgun (WGS) entry which is preliminary data.</text>
</comment>
<proteinExistence type="predicted"/>
<accession>A0ABV6XJM6</accession>
<dbReference type="InterPro" id="IPR025668">
    <property type="entry name" value="Tnp_DDE_dom"/>
</dbReference>
<gene>
    <name evidence="2" type="ORF">ABUW04_09395</name>
</gene>
<name>A0ABV6XJM6_9ACTN</name>
<dbReference type="Pfam" id="PF13751">
    <property type="entry name" value="DDE_Tnp_1_6"/>
    <property type="match status" value="1"/>
</dbReference>
<organism evidence="2 3">
    <name type="scientific">Streptacidiphilus jeojiensis</name>
    <dbReference type="NCBI Taxonomy" id="3229225"/>
    <lineage>
        <taxon>Bacteria</taxon>
        <taxon>Bacillati</taxon>
        <taxon>Actinomycetota</taxon>
        <taxon>Actinomycetes</taxon>
        <taxon>Kitasatosporales</taxon>
        <taxon>Streptomycetaceae</taxon>
        <taxon>Streptacidiphilus</taxon>
    </lineage>
</organism>
<evidence type="ECO:0000313" key="3">
    <source>
        <dbReference type="Proteomes" id="UP001592581"/>
    </source>
</evidence>
<dbReference type="EMBL" id="JBEUKS010000003">
    <property type="protein sequence ID" value="MFC1438468.1"/>
    <property type="molecule type" value="Genomic_DNA"/>
</dbReference>
<sequence length="181" mass="20591">MEHHPPGPGSRRPPRRRTRRLHQAGLPYRLAGTLTCPHGITSPPWKPTPGDGHARLSVLFPRKACRECDDRLSCTGTIDGKGRHIFLLPQAQQEIQTRVRQEQTTHEWRERFALRAGCEATVSETVHAHGLRTCRYRGTEKTHVQHVLTAAGTNVIRLSQRPDRQHRSSTPFHRLCQSLNC</sequence>
<feature type="domain" description="Transposase DDE" evidence="1">
    <location>
        <begin position="35"/>
        <end position="158"/>
    </location>
</feature>
<evidence type="ECO:0000313" key="2">
    <source>
        <dbReference type="EMBL" id="MFC1438468.1"/>
    </source>
</evidence>
<dbReference type="Proteomes" id="UP001592581">
    <property type="component" value="Unassembled WGS sequence"/>
</dbReference>
<reference evidence="2 3" key="1">
    <citation type="submission" date="2024-06" db="EMBL/GenBank/DDBJ databases">
        <authorList>
            <person name="Lee S.D."/>
        </authorList>
    </citation>
    <scope>NUCLEOTIDE SEQUENCE [LARGE SCALE GENOMIC DNA]</scope>
    <source>
        <strain evidence="2 3">N1-10</strain>
    </source>
</reference>
<keyword evidence="3" id="KW-1185">Reference proteome</keyword>
<protein>
    <submittedName>
        <fullName evidence="2">Transposase</fullName>
    </submittedName>
</protein>
<evidence type="ECO:0000259" key="1">
    <source>
        <dbReference type="Pfam" id="PF13751"/>
    </source>
</evidence>